<dbReference type="GO" id="GO:0046872">
    <property type="term" value="F:metal ion binding"/>
    <property type="evidence" value="ECO:0007669"/>
    <property type="project" value="UniProtKB-UniRule"/>
</dbReference>
<evidence type="ECO:0000256" key="5">
    <source>
        <dbReference type="ARBA" id="ARBA00022723"/>
    </source>
</evidence>
<dbReference type="PIRSF" id="PIRSF017184">
    <property type="entry name" value="Nnr"/>
    <property type="match status" value="1"/>
</dbReference>
<sequence>MYIVTAKEMYDWDRKSIEEAGMDGKLLMENAGRAVAGQVEKQVRSDQYIIVLIGAGNNGGDGFVIARTLLNKGYAVKAWQLVPDEKIKGDALAHKQLYLGAGYELDHLTEVNQLFRELDQADVVIDAMLGIGVEGKLKSPFDQVVAYVNQTQAYKIAVDIPTGVPADEGVTEFDGLQADYTCIIAAPKMSVFLQHTAPFYGEWEVVEIGLPPLKLNKPSQSLWERYKAIASLPKRNPFSHKGTHGKGLLIGGSYLMPGSIALSARAALRSGAGLATVASPGSAWPSVSSHIPEATAVDAKEVNGMLAGRLDVDFSNFDAIALGMGMGRSNASQEIVRQVMEEADVPVLIDADGLHHLKEFLEVLKNRNRPTILTPHPGEMAGLLGITVPELLARPFERGRRFACSHGVYLVLKGPATIITAPDGTQVVESSGNAGLAKGGSGDVLSGILLALVMQSESISEALCNGCFLHGKTAELLTGERYSQSDLLATDLIEGLSQSFRTFSI</sequence>
<evidence type="ECO:0000313" key="23">
    <source>
        <dbReference type="Proteomes" id="UP000198584"/>
    </source>
</evidence>
<comment type="similarity">
    <text evidence="18">Belongs to the NnrE/AIBP family.</text>
</comment>
<dbReference type="SUPFAM" id="SSF64153">
    <property type="entry name" value="YjeF N-terminal domain-like"/>
    <property type="match status" value="1"/>
</dbReference>
<evidence type="ECO:0000256" key="18">
    <source>
        <dbReference type="HAMAP-Rule" id="MF_01966"/>
    </source>
</evidence>
<comment type="cofactor">
    <cofactor evidence="17">
        <name>Mg(2+)</name>
        <dbReference type="ChEBI" id="CHEBI:18420"/>
    </cofactor>
</comment>
<organism evidence="22 23">
    <name type="scientific">Thalassobacillus cyri</name>
    <dbReference type="NCBI Taxonomy" id="571932"/>
    <lineage>
        <taxon>Bacteria</taxon>
        <taxon>Bacillati</taxon>
        <taxon>Bacillota</taxon>
        <taxon>Bacilli</taxon>
        <taxon>Bacillales</taxon>
        <taxon>Bacillaceae</taxon>
        <taxon>Thalassobacillus</taxon>
    </lineage>
</organism>
<feature type="domain" description="YjeF C-terminal" evidence="20">
    <location>
        <begin position="224"/>
        <end position="503"/>
    </location>
</feature>
<evidence type="ECO:0000256" key="14">
    <source>
        <dbReference type="ARBA" id="ARBA00025153"/>
    </source>
</evidence>
<comment type="catalytic activity">
    <reaction evidence="1 18 19">
        <text>(6R)-NADHX = (6S)-NADHX</text>
        <dbReference type="Rhea" id="RHEA:32215"/>
        <dbReference type="ChEBI" id="CHEBI:64074"/>
        <dbReference type="ChEBI" id="CHEBI:64075"/>
        <dbReference type="EC" id="5.1.99.6"/>
    </reaction>
</comment>
<dbReference type="PANTHER" id="PTHR12592:SF0">
    <property type="entry name" value="ATP-DEPENDENT (S)-NAD(P)H-HYDRATE DEHYDRATASE"/>
    <property type="match status" value="1"/>
</dbReference>
<dbReference type="STRING" id="571932.SAMN05421743_12457"/>
<dbReference type="InterPro" id="IPR036652">
    <property type="entry name" value="YjeF_N_dom_sf"/>
</dbReference>
<dbReference type="InterPro" id="IPR030677">
    <property type="entry name" value="Nnr"/>
</dbReference>
<feature type="binding site" evidence="17">
    <location>
        <position position="325"/>
    </location>
    <ligand>
        <name>(6S)-NADPHX</name>
        <dbReference type="ChEBI" id="CHEBI:64076"/>
    </ligand>
</feature>
<keyword evidence="12 17" id="KW-0456">Lyase</keyword>
<evidence type="ECO:0000256" key="6">
    <source>
        <dbReference type="ARBA" id="ARBA00022741"/>
    </source>
</evidence>
<feature type="binding site" evidence="18">
    <location>
        <position position="126"/>
    </location>
    <ligand>
        <name>K(+)</name>
        <dbReference type="ChEBI" id="CHEBI:29103"/>
    </ligand>
</feature>
<keyword evidence="7 17" id="KW-0067">ATP-binding</keyword>
<keyword evidence="23" id="KW-1185">Reference proteome</keyword>
<comment type="caution">
    <text evidence="17">Lacks conserved residue(s) required for the propagation of feature annotation.</text>
</comment>
<feature type="domain" description="YjeF N-terminal" evidence="21">
    <location>
        <begin position="9"/>
        <end position="216"/>
    </location>
</feature>
<dbReference type="GO" id="GO:0046496">
    <property type="term" value="P:nicotinamide nucleotide metabolic process"/>
    <property type="evidence" value="ECO:0007669"/>
    <property type="project" value="UniProtKB-UniRule"/>
</dbReference>
<dbReference type="GO" id="GO:0110051">
    <property type="term" value="P:metabolite repair"/>
    <property type="evidence" value="ECO:0007669"/>
    <property type="project" value="TreeGrafter"/>
</dbReference>
<comment type="similarity">
    <text evidence="3 19">In the N-terminal section; belongs to the NnrE/AIBP family.</text>
</comment>
<comment type="catalytic activity">
    <reaction evidence="15 17 19">
        <text>(6S)-NADHX + ADP = AMP + phosphate + NADH + H(+)</text>
        <dbReference type="Rhea" id="RHEA:32223"/>
        <dbReference type="ChEBI" id="CHEBI:15378"/>
        <dbReference type="ChEBI" id="CHEBI:43474"/>
        <dbReference type="ChEBI" id="CHEBI:57945"/>
        <dbReference type="ChEBI" id="CHEBI:64074"/>
        <dbReference type="ChEBI" id="CHEBI:456215"/>
        <dbReference type="ChEBI" id="CHEBI:456216"/>
        <dbReference type="EC" id="4.2.1.136"/>
    </reaction>
</comment>
<dbReference type="Pfam" id="PF01256">
    <property type="entry name" value="Carb_kinase"/>
    <property type="match status" value="1"/>
</dbReference>
<dbReference type="GO" id="GO:0052856">
    <property type="term" value="F:NAD(P)HX epimerase activity"/>
    <property type="evidence" value="ECO:0007669"/>
    <property type="project" value="UniProtKB-UniRule"/>
</dbReference>
<keyword evidence="6 17" id="KW-0547">Nucleotide-binding</keyword>
<dbReference type="InterPro" id="IPR004443">
    <property type="entry name" value="YjeF_N_dom"/>
</dbReference>
<dbReference type="Gene3D" id="3.40.50.10260">
    <property type="entry name" value="YjeF N-terminal domain"/>
    <property type="match status" value="1"/>
</dbReference>
<evidence type="ECO:0000256" key="15">
    <source>
        <dbReference type="ARBA" id="ARBA00048238"/>
    </source>
</evidence>
<feature type="binding site" evidence="18">
    <location>
        <position position="162"/>
    </location>
    <ligand>
        <name>K(+)</name>
        <dbReference type="ChEBI" id="CHEBI:29103"/>
    </ligand>
</feature>
<comment type="cofactor">
    <cofactor evidence="18 19">
        <name>K(+)</name>
        <dbReference type="ChEBI" id="CHEBI:29103"/>
    </cofactor>
    <text evidence="18 19">Binds 1 potassium ion per subunit.</text>
</comment>
<evidence type="ECO:0000256" key="1">
    <source>
        <dbReference type="ARBA" id="ARBA00000013"/>
    </source>
</evidence>
<dbReference type="OrthoDB" id="9806925at2"/>
<evidence type="ECO:0000256" key="17">
    <source>
        <dbReference type="HAMAP-Rule" id="MF_01965"/>
    </source>
</evidence>
<comment type="function">
    <text evidence="14 19">Bifunctional enzyme that catalyzes the epimerization of the S- and R-forms of NAD(P)HX and the dehydration of the S-form of NAD(P)HX at the expense of ADP, which is converted to AMP. This allows the repair of both epimers of NAD(P)HX, a damaged form of NAD(P)H that is a result of enzymatic or heat-dependent hydration.</text>
</comment>
<evidence type="ECO:0000256" key="11">
    <source>
        <dbReference type="ARBA" id="ARBA00023235"/>
    </source>
</evidence>
<dbReference type="PANTHER" id="PTHR12592">
    <property type="entry name" value="ATP-DEPENDENT (S)-NAD(P)H-HYDRATE DEHYDRATASE FAMILY MEMBER"/>
    <property type="match status" value="1"/>
</dbReference>
<evidence type="ECO:0000256" key="19">
    <source>
        <dbReference type="PIRNR" id="PIRNR017184"/>
    </source>
</evidence>
<dbReference type="InterPro" id="IPR029056">
    <property type="entry name" value="Ribokinase-like"/>
</dbReference>
<dbReference type="PROSITE" id="PS51383">
    <property type="entry name" value="YJEF_C_3"/>
    <property type="match status" value="1"/>
</dbReference>
<evidence type="ECO:0000256" key="13">
    <source>
        <dbReference type="ARBA" id="ARBA00023268"/>
    </source>
</evidence>
<dbReference type="EMBL" id="FNQR01000024">
    <property type="protein sequence ID" value="SEB18355.1"/>
    <property type="molecule type" value="Genomic_DNA"/>
</dbReference>
<dbReference type="PROSITE" id="PS01050">
    <property type="entry name" value="YJEF_C_2"/>
    <property type="match status" value="1"/>
</dbReference>
<dbReference type="Pfam" id="PF03853">
    <property type="entry name" value="YjeF_N"/>
    <property type="match status" value="1"/>
</dbReference>
<comment type="catalytic activity">
    <reaction evidence="2 18 19">
        <text>(6R)-NADPHX = (6S)-NADPHX</text>
        <dbReference type="Rhea" id="RHEA:32227"/>
        <dbReference type="ChEBI" id="CHEBI:64076"/>
        <dbReference type="ChEBI" id="CHEBI:64077"/>
        <dbReference type="EC" id="5.1.99.6"/>
    </reaction>
</comment>
<feature type="binding site" evidence="17">
    <location>
        <position position="442"/>
    </location>
    <ligand>
        <name>AMP</name>
        <dbReference type="ChEBI" id="CHEBI:456215"/>
    </ligand>
</feature>
<evidence type="ECO:0000256" key="4">
    <source>
        <dbReference type="ARBA" id="ARBA00009524"/>
    </source>
</evidence>
<protein>
    <recommendedName>
        <fullName evidence="19">Bifunctional NAD(P)H-hydrate repair enzyme</fullName>
    </recommendedName>
    <alternativeName>
        <fullName evidence="19">Nicotinamide nucleotide repair protein</fullName>
    </alternativeName>
    <domain>
        <recommendedName>
            <fullName evidence="19">ADP-dependent (S)-NAD(P)H-hydrate dehydratase</fullName>
            <ecNumber evidence="19">4.2.1.136</ecNumber>
        </recommendedName>
        <alternativeName>
            <fullName evidence="19">ADP-dependent NAD(P)HX dehydratase</fullName>
        </alternativeName>
    </domain>
    <domain>
        <recommendedName>
            <fullName evidence="19">NAD(P)H-hydrate epimerase</fullName>
            <ecNumber evidence="19">5.1.99.6</ecNumber>
        </recommendedName>
    </domain>
</protein>
<evidence type="ECO:0000256" key="7">
    <source>
        <dbReference type="ARBA" id="ARBA00022840"/>
    </source>
</evidence>
<evidence type="ECO:0000256" key="3">
    <source>
        <dbReference type="ARBA" id="ARBA00006001"/>
    </source>
</evidence>
<comment type="function">
    <text evidence="18">Catalyzes the epimerization of the S- and R-forms of NAD(P)HX, a damaged form of NAD(P)H that is a result of enzymatic or heat-dependent hydration. This is a prerequisite for the S-specific NAD(P)H-hydrate dehydratase to allow the repair of both epimers of NAD(P)HX.</text>
</comment>
<dbReference type="RefSeq" id="WP_093046706.1">
    <property type="nucleotide sequence ID" value="NZ_FNQR01000024.1"/>
</dbReference>
<evidence type="ECO:0000256" key="2">
    <source>
        <dbReference type="ARBA" id="ARBA00000909"/>
    </source>
</evidence>
<feature type="binding site" evidence="18">
    <location>
        <begin position="130"/>
        <end position="136"/>
    </location>
    <ligand>
        <name>(6S)-NADPHX</name>
        <dbReference type="ChEBI" id="CHEBI:64076"/>
    </ligand>
</feature>
<evidence type="ECO:0000259" key="20">
    <source>
        <dbReference type="PROSITE" id="PS51383"/>
    </source>
</evidence>
<keyword evidence="5 18" id="KW-0479">Metal-binding</keyword>
<comment type="catalytic activity">
    <reaction evidence="16 17 19">
        <text>(6S)-NADPHX + ADP = AMP + phosphate + NADPH + H(+)</text>
        <dbReference type="Rhea" id="RHEA:32235"/>
        <dbReference type="ChEBI" id="CHEBI:15378"/>
        <dbReference type="ChEBI" id="CHEBI:43474"/>
        <dbReference type="ChEBI" id="CHEBI:57783"/>
        <dbReference type="ChEBI" id="CHEBI:64076"/>
        <dbReference type="ChEBI" id="CHEBI:456215"/>
        <dbReference type="ChEBI" id="CHEBI:456216"/>
        <dbReference type="EC" id="4.2.1.136"/>
    </reaction>
</comment>
<feature type="binding site" evidence="18">
    <location>
        <position position="159"/>
    </location>
    <ligand>
        <name>(6S)-NADPHX</name>
        <dbReference type="ChEBI" id="CHEBI:64076"/>
    </ligand>
</feature>
<dbReference type="EC" id="5.1.99.6" evidence="19"/>
<feature type="binding site" evidence="18">
    <location>
        <begin position="57"/>
        <end position="61"/>
    </location>
    <ligand>
        <name>(6S)-NADPHX</name>
        <dbReference type="ChEBI" id="CHEBI:64076"/>
    </ligand>
</feature>
<comment type="subunit">
    <text evidence="17">Homotetramer.</text>
</comment>
<feature type="binding site" evidence="18">
    <location>
        <position position="58"/>
    </location>
    <ligand>
        <name>K(+)</name>
        <dbReference type="ChEBI" id="CHEBI:29103"/>
    </ligand>
</feature>
<dbReference type="InterPro" id="IPR017953">
    <property type="entry name" value="Carbohydrate_kinase_pred_CS"/>
</dbReference>
<name>A0A1H4H9I2_9BACI</name>
<keyword evidence="10 17" id="KW-0520">NAD</keyword>
<dbReference type="EC" id="4.2.1.136" evidence="19"/>
<dbReference type="InterPro" id="IPR000631">
    <property type="entry name" value="CARKD"/>
</dbReference>
<dbReference type="Proteomes" id="UP000198584">
    <property type="component" value="Unassembled WGS sequence"/>
</dbReference>
<keyword evidence="8 17" id="KW-0521">NADP</keyword>
<evidence type="ECO:0000256" key="12">
    <source>
        <dbReference type="ARBA" id="ARBA00023239"/>
    </source>
</evidence>
<evidence type="ECO:0000256" key="8">
    <source>
        <dbReference type="ARBA" id="ARBA00022857"/>
    </source>
</evidence>
<dbReference type="NCBIfam" id="TIGR00196">
    <property type="entry name" value="yjeF_cterm"/>
    <property type="match status" value="1"/>
</dbReference>
<reference evidence="22 23" key="1">
    <citation type="submission" date="2016-10" db="EMBL/GenBank/DDBJ databases">
        <authorList>
            <person name="de Groot N.N."/>
        </authorList>
    </citation>
    <scope>NUCLEOTIDE SEQUENCE [LARGE SCALE GENOMIC DNA]</scope>
    <source>
        <strain evidence="22 23">CCM7597</strain>
    </source>
</reference>
<evidence type="ECO:0000256" key="10">
    <source>
        <dbReference type="ARBA" id="ARBA00023027"/>
    </source>
</evidence>
<keyword evidence="11 18" id="KW-0413">Isomerase</keyword>
<dbReference type="SUPFAM" id="SSF53613">
    <property type="entry name" value="Ribokinase-like"/>
    <property type="match status" value="1"/>
</dbReference>
<gene>
    <name evidence="18" type="primary">nnrE</name>
    <name evidence="17" type="synonym">nnrD</name>
    <name evidence="22" type="ORF">SAMN05421743_12457</name>
</gene>
<dbReference type="HAMAP" id="MF_01965">
    <property type="entry name" value="NADHX_dehydratase"/>
    <property type="match status" value="1"/>
</dbReference>
<dbReference type="HAMAP" id="MF_01966">
    <property type="entry name" value="NADHX_epimerase"/>
    <property type="match status" value="1"/>
</dbReference>
<dbReference type="AlphaFoldDB" id="A0A1H4H9I2"/>
<evidence type="ECO:0000313" key="22">
    <source>
        <dbReference type="EMBL" id="SEB18355.1"/>
    </source>
</evidence>
<dbReference type="GO" id="GO:0005524">
    <property type="term" value="F:ATP binding"/>
    <property type="evidence" value="ECO:0007669"/>
    <property type="project" value="UniProtKB-UniRule"/>
</dbReference>
<feature type="binding site" evidence="17">
    <location>
        <position position="376"/>
    </location>
    <ligand>
        <name>(6S)-NADPHX</name>
        <dbReference type="ChEBI" id="CHEBI:64076"/>
    </ligand>
</feature>
<dbReference type="PROSITE" id="PS51385">
    <property type="entry name" value="YJEF_N"/>
    <property type="match status" value="1"/>
</dbReference>
<dbReference type="Gene3D" id="3.40.1190.20">
    <property type="match status" value="1"/>
</dbReference>
<keyword evidence="13" id="KW-0511">Multifunctional enzyme</keyword>
<accession>A0A1H4H9I2</accession>
<feature type="binding site" evidence="17">
    <location>
        <begin position="413"/>
        <end position="417"/>
    </location>
    <ligand>
        <name>AMP</name>
        <dbReference type="ChEBI" id="CHEBI:456215"/>
    </ligand>
</feature>
<comment type="similarity">
    <text evidence="17">Belongs to the NnrD/CARKD family.</text>
</comment>
<dbReference type="NCBIfam" id="TIGR00197">
    <property type="entry name" value="yjeF_nterm"/>
    <property type="match status" value="1"/>
</dbReference>
<proteinExistence type="inferred from homology"/>
<dbReference type="CDD" id="cd01171">
    <property type="entry name" value="YXKO-related"/>
    <property type="match status" value="1"/>
</dbReference>
<feature type="binding site" evidence="17">
    <location>
        <position position="443"/>
    </location>
    <ligand>
        <name>(6S)-NADPHX</name>
        <dbReference type="ChEBI" id="CHEBI:64076"/>
    </ligand>
</feature>
<dbReference type="GO" id="GO:0052855">
    <property type="term" value="F:ADP-dependent NAD(P)H-hydrate dehydratase activity"/>
    <property type="evidence" value="ECO:0007669"/>
    <property type="project" value="UniProtKB-UniRule"/>
</dbReference>
<evidence type="ECO:0000256" key="16">
    <source>
        <dbReference type="ARBA" id="ARBA00049209"/>
    </source>
</evidence>
<keyword evidence="9 18" id="KW-0630">Potassium</keyword>
<evidence type="ECO:0000259" key="21">
    <source>
        <dbReference type="PROSITE" id="PS51385"/>
    </source>
</evidence>
<evidence type="ECO:0000256" key="9">
    <source>
        <dbReference type="ARBA" id="ARBA00022958"/>
    </source>
</evidence>
<comment type="similarity">
    <text evidence="4 19">In the C-terminal section; belongs to the NnrD/CARKD family.</text>
</comment>
<comment type="function">
    <text evidence="17">Catalyzes the dehydration of the S-form of NAD(P)HX at the expense of ADP, which is converted to AMP. Together with NAD(P)HX epimerase, which catalyzes the epimerization of the S- and R-forms, the enzyme allows the repair of both epimers of NAD(P)HX, a damaged form of NAD(P)H that is a result of enzymatic or heat-dependent hydration.</text>
</comment>